<evidence type="ECO:0000313" key="2">
    <source>
        <dbReference type="Proteomes" id="UP000814140"/>
    </source>
</evidence>
<organism evidence="1 2">
    <name type="scientific">Artomyces pyxidatus</name>
    <dbReference type="NCBI Taxonomy" id="48021"/>
    <lineage>
        <taxon>Eukaryota</taxon>
        <taxon>Fungi</taxon>
        <taxon>Dikarya</taxon>
        <taxon>Basidiomycota</taxon>
        <taxon>Agaricomycotina</taxon>
        <taxon>Agaricomycetes</taxon>
        <taxon>Russulales</taxon>
        <taxon>Auriscalpiaceae</taxon>
        <taxon>Artomyces</taxon>
    </lineage>
</organism>
<proteinExistence type="predicted"/>
<gene>
    <name evidence="1" type="ORF">BV25DRAFT_1767553</name>
</gene>
<reference evidence="1" key="1">
    <citation type="submission" date="2021-03" db="EMBL/GenBank/DDBJ databases">
        <authorList>
            <consortium name="DOE Joint Genome Institute"/>
            <person name="Ahrendt S."/>
            <person name="Looney B.P."/>
            <person name="Miyauchi S."/>
            <person name="Morin E."/>
            <person name="Drula E."/>
            <person name="Courty P.E."/>
            <person name="Chicoki N."/>
            <person name="Fauchery L."/>
            <person name="Kohler A."/>
            <person name="Kuo A."/>
            <person name="Labutti K."/>
            <person name="Pangilinan J."/>
            <person name="Lipzen A."/>
            <person name="Riley R."/>
            <person name="Andreopoulos W."/>
            <person name="He G."/>
            <person name="Johnson J."/>
            <person name="Barry K.W."/>
            <person name="Grigoriev I.V."/>
            <person name="Nagy L."/>
            <person name="Hibbett D."/>
            <person name="Henrissat B."/>
            <person name="Matheny P.B."/>
            <person name="Labbe J."/>
            <person name="Martin F."/>
        </authorList>
    </citation>
    <scope>NUCLEOTIDE SEQUENCE</scope>
    <source>
        <strain evidence="1">HHB10654</strain>
    </source>
</reference>
<accession>A0ACB8T4U1</accession>
<sequence>RCEECYSGTMECSRCIADRHAAMPFHRIVRWCESNGFWADSTLADAGVRVRLGHGGAPCPNAHRNPRKMTIGVESGYQSAQVLFCECVDRSGHLRTPQPIQLIQYGLFPTSWEVPMSAFSIRLHRAYHLLSLQAQTNARDFTIYLRRLTDNVIMTDTPDRYREFSISNREFVFLRAVRRAGEVPKRALAAGSLAVLCPACPQIDINMDPNWRTRPADQRFLDALFYGIDGNFHQNQKVKPLDPNDFALTLGAAYFANAEDFTKYQKTLGPMEPEPSTCHKFAAMGLGGYWNNISGTLGVSCRHQVVLPGGGVDLQKGERFVNVDFALVSGLQRWMDLPLHVSGYDINCQYRINLDKRLAAFEKATKGMASVANKKFPPTIACVGKFHLPAHKPACQFKFSYIYHRWVGRTDGEAPERLWAVLNPLGTSTREMTAGHRHDRINDHHSDMNVRRVHGLATELARKHKEAVAGYSRTRETLDETEEEIPDNVLRDWLHEEEEFVKKVVNIKNHKKLHNPYEVSMKRGMLALECQERADQAARMLLLEILEDDFEGEKKRTEQMHAAFLARVEAWREMYALNLAPLIQVAAGDAGDSDAPIVVAEPGDSSDDEADEAGPTKAGAKRPAGHKASTRSSAPGSKSPAWHAINDIVIDLPTSRGPKTIAHVALRKAVEAEMELRKGEANDALDDLRAQIITNYGWRHEKKKNVKGVKRATKANRAIQLKQKAIDHAANRYRRARSCLISLGMDQKDPTYRVLRQHDKVSFNVFHTDDKPSSAKARNSKLPSWIWGDSSFVAKMGPGAVRNFCDEAFKVRWFRERAAMSRWHEEIQLLEEEMGRMLRYFEHYVAKWRTSADEHTARHERGMSAYARRQAHRHSRLFDESLENF</sequence>
<keyword evidence="2" id="KW-1185">Reference proteome</keyword>
<name>A0ACB8T4U1_9AGAM</name>
<protein>
    <submittedName>
        <fullName evidence="1">Uncharacterized protein</fullName>
    </submittedName>
</protein>
<feature type="non-terminal residue" evidence="1">
    <location>
        <position position="1"/>
    </location>
</feature>
<feature type="non-terminal residue" evidence="1">
    <location>
        <position position="885"/>
    </location>
</feature>
<evidence type="ECO:0000313" key="1">
    <source>
        <dbReference type="EMBL" id="KAI0063770.1"/>
    </source>
</evidence>
<dbReference type="EMBL" id="MU277201">
    <property type="protein sequence ID" value="KAI0063770.1"/>
    <property type="molecule type" value="Genomic_DNA"/>
</dbReference>
<dbReference type="Proteomes" id="UP000814140">
    <property type="component" value="Unassembled WGS sequence"/>
</dbReference>
<reference evidence="1" key="2">
    <citation type="journal article" date="2022" name="New Phytol.">
        <title>Evolutionary transition to the ectomycorrhizal habit in the genomes of a hyperdiverse lineage of mushroom-forming fungi.</title>
        <authorList>
            <person name="Looney B."/>
            <person name="Miyauchi S."/>
            <person name="Morin E."/>
            <person name="Drula E."/>
            <person name="Courty P.E."/>
            <person name="Kohler A."/>
            <person name="Kuo A."/>
            <person name="LaButti K."/>
            <person name="Pangilinan J."/>
            <person name="Lipzen A."/>
            <person name="Riley R."/>
            <person name="Andreopoulos W."/>
            <person name="He G."/>
            <person name="Johnson J."/>
            <person name="Nolan M."/>
            <person name="Tritt A."/>
            <person name="Barry K.W."/>
            <person name="Grigoriev I.V."/>
            <person name="Nagy L.G."/>
            <person name="Hibbett D."/>
            <person name="Henrissat B."/>
            <person name="Matheny P.B."/>
            <person name="Labbe J."/>
            <person name="Martin F.M."/>
        </authorList>
    </citation>
    <scope>NUCLEOTIDE SEQUENCE</scope>
    <source>
        <strain evidence="1">HHB10654</strain>
    </source>
</reference>
<comment type="caution">
    <text evidence="1">The sequence shown here is derived from an EMBL/GenBank/DDBJ whole genome shotgun (WGS) entry which is preliminary data.</text>
</comment>